<accession>W6SGD8</accession>
<dbReference type="HOGENOM" id="CLU_3267898_0_0_9"/>
<proteinExistence type="predicted"/>
<dbReference type="AlphaFoldDB" id="W6SGD8"/>
<sequence>MLPVKFKEINDSGKIENKARAMGMEYPENYKVDVKGEEKND</sequence>
<name>W6SGD8_9CLOT</name>
<dbReference type="EMBL" id="HG917868">
    <property type="protein sequence ID" value="CDM68780.1"/>
    <property type="molecule type" value="Genomic_DNA"/>
</dbReference>
<dbReference type="KEGG" id="clt:CM240_1622"/>
<organism evidence="1 2">
    <name type="scientific">Clostridium bornimense</name>
    <dbReference type="NCBI Taxonomy" id="1216932"/>
    <lineage>
        <taxon>Bacteria</taxon>
        <taxon>Bacillati</taxon>
        <taxon>Bacillota</taxon>
        <taxon>Clostridia</taxon>
        <taxon>Eubacteriales</taxon>
        <taxon>Clostridiaceae</taxon>
        <taxon>Clostridium</taxon>
    </lineage>
</organism>
<keyword evidence="2" id="KW-1185">Reference proteome</keyword>
<dbReference type="STRING" id="1216932.CM240_1622"/>
<evidence type="ECO:0000313" key="1">
    <source>
        <dbReference type="EMBL" id="CDM68780.1"/>
    </source>
</evidence>
<evidence type="ECO:0000313" key="2">
    <source>
        <dbReference type="Proteomes" id="UP000019426"/>
    </source>
</evidence>
<dbReference type="PATRIC" id="fig|1216932.3.peg.1615"/>
<dbReference type="Proteomes" id="UP000019426">
    <property type="component" value="Chromosome M2/40_rep1"/>
</dbReference>
<protein>
    <submittedName>
        <fullName evidence="1">Uncharacterized protein</fullName>
    </submittedName>
</protein>
<reference evidence="1 2" key="1">
    <citation type="submission" date="2013-11" db="EMBL/GenBank/DDBJ databases">
        <title>Complete genome sequence of Clostridum sp. M2/40.</title>
        <authorList>
            <person name="Wibberg D."/>
            <person name="Puehler A."/>
            <person name="Schlueter A."/>
        </authorList>
    </citation>
    <scope>NUCLEOTIDE SEQUENCE [LARGE SCALE GENOMIC DNA]</scope>
    <source>
        <strain evidence="2">M2/40</strain>
    </source>
</reference>
<gene>
    <name evidence="1" type="ORF">CM240_1622</name>
</gene>